<gene>
    <name evidence="2" type="ORF">Lcin_1826</name>
    <name evidence="3" type="ORF">NCTC12438_00902</name>
</gene>
<name>A0A378IQL5_9GAMM</name>
<dbReference type="EMBL" id="LNXX01000031">
    <property type="protein sequence ID" value="KTC84793.1"/>
    <property type="molecule type" value="Genomic_DNA"/>
</dbReference>
<dbReference type="AlphaFoldDB" id="A0A378IQL5"/>
<dbReference type="EMBL" id="UGNX01000001">
    <property type="protein sequence ID" value="STX34304.1"/>
    <property type="molecule type" value="Genomic_DNA"/>
</dbReference>
<reference evidence="3 5" key="2">
    <citation type="submission" date="2018-06" db="EMBL/GenBank/DDBJ databases">
        <authorList>
            <consortium name="Pathogen Informatics"/>
            <person name="Doyle S."/>
        </authorList>
    </citation>
    <scope>NUCLEOTIDE SEQUENCE [LARGE SCALE GENOMIC DNA]</scope>
    <source>
        <strain evidence="3 5">NCTC12438</strain>
    </source>
</reference>
<organism evidence="3 5">
    <name type="scientific">Legionella cincinnatiensis</name>
    <dbReference type="NCBI Taxonomy" id="28085"/>
    <lineage>
        <taxon>Bacteria</taxon>
        <taxon>Pseudomonadati</taxon>
        <taxon>Pseudomonadota</taxon>
        <taxon>Gammaproteobacteria</taxon>
        <taxon>Legionellales</taxon>
        <taxon>Legionellaceae</taxon>
        <taxon>Legionella</taxon>
    </lineage>
</organism>
<evidence type="ECO:0000313" key="4">
    <source>
        <dbReference type="Proteomes" id="UP000054854"/>
    </source>
</evidence>
<protein>
    <submittedName>
        <fullName evidence="3">Coiled-coil protein</fullName>
    </submittedName>
</protein>
<evidence type="ECO:0000313" key="3">
    <source>
        <dbReference type="EMBL" id="STX34304.1"/>
    </source>
</evidence>
<evidence type="ECO:0000313" key="2">
    <source>
        <dbReference type="EMBL" id="KTC84793.1"/>
    </source>
</evidence>
<dbReference type="OrthoDB" id="5653659at2"/>
<reference evidence="2 4" key="1">
    <citation type="submission" date="2015-11" db="EMBL/GenBank/DDBJ databases">
        <title>Genomic analysis of 38 Legionella species identifies large and diverse effector repertoires.</title>
        <authorList>
            <person name="Burstein D."/>
            <person name="Amaro F."/>
            <person name="Zusman T."/>
            <person name="Lifshitz Z."/>
            <person name="Cohen O."/>
            <person name="Gilbert J.A."/>
            <person name="Pupko T."/>
            <person name="Shuman H.A."/>
            <person name="Segal G."/>
        </authorList>
    </citation>
    <scope>NUCLEOTIDE SEQUENCE [LARGE SCALE GENOMIC DNA]</scope>
    <source>
        <strain evidence="2 4">CDC#72-OH-14</strain>
    </source>
</reference>
<evidence type="ECO:0000313" key="5">
    <source>
        <dbReference type="Proteomes" id="UP000255316"/>
    </source>
</evidence>
<dbReference type="RefSeq" id="WP_058464997.1">
    <property type="nucleotide sequence ID" value="NZ_CAAAHQ010000053.1"/>
</dbReference>
<dbReference type="Proteomes" id="UP000255316">
    <property type="component" value="Unassembled WGS sequence"/>
</dbReference>
<accession>A0A378IQL5</accession>
<proteinExistence type="predicted"/>
<feature type="coiled-coil region" evidence="1">
    <location>
        <begin position="7"/>
        <end position="55"/>
    </location>
</feature>
<keyword evidence="1" id="KW-0175">Coiled coil</keyword>
<keyword evidence="4" id="KW-1185">Reference proteome</keyword>
<dbReference type="Proteomes" id="UP000054854">
    <property type="component" value="Unassembled WGS sequence"/>
</dbReference>
<sequence>MTLEKRLVELEEEIETIKEMSHLLAANNQRLEMLLERMDQQLSHYEKTKQQAAMNYGELLHAFGIMNQQKQQEQEFVEDAPVDNLIKSTI</sequence>
<evidence type="ECO:0000256" key="1">
    <source>
        <dbReference type="SAM" id="Coils"/>
    </source>
</evidence>